<protein>
    <submittedName>
        <fullName evidence="7">2-hydroxyacid dehydrogenase</fullName>
    </submittedName>
</protein>
<dbReference type="GO" id="GO:0016616">
    <property type="term" value="F:oxidoreductase activity, acting on the CH-OH group of donors, NAD or NADP as acceptor"/>
    <property type="evidence" value="ECO:0007669"/>
    <property type="project" value="InterPro"/>
</dbReference>
<dbReference type="InterPro" id="IPR036291">
    <property type="entry name" value="NAD(P)-bd_dom_sf"/>
</dbReference>
<keyword evidence="8" id="KW-1185">Reference proteome</keyword>
<dbReference type="FunFam" id="3.40.50.720:FF:000203">
    <property type="entry name" value="D-3-phosphoglycerate dehydrogenase (SerA)"/>
    <property type="match status" value="1"/>
</dbReference>
<dbReference type="GeneID" id="66871618"/>
<dbReference type="PANTHER" id="PTHR42789:SF1">
    <property type="entry name" value="D-ISOMER SPECIFIC 2-HYDROXYACID DEHYDROGENASE FAMILY PROTEIN (AFU_ORTHOLOGUE AFUA_6G10090)"/>
    <property type="match status" value="1"/>
</dbReference>
<feature type="domain" description="D-isomer specific 2-hydroxyacid dehydrogenase NAD-binding" evidence="6">
    <location>
        <begin position="110"/>
        <end position="286"/>
    </location>
</feature>
<reference evidence="8" key="1">
    <citation type="submission" date="2015-07" db="EMBL/GenBank/DDBJ databases">
        <title>Fjat-10053 dsm26.</title>
        <authorList>
            <person name="Liu B."/>
            <person name="Wang J."/>
            <person name="Zhu Y."/>
            <person name="Liu G."/>
            <person name="Chen Q."/>
            <person name="Chen Z."/>
            <person name="Lan J."/>
            <person name="Che J."/>
            <person name="Ge C."/>
            <person name="Shi H."/>
            <person name="Pan Z."/>
            <person name="Liu X."/>
        </authorList>
    </citation>
    <scope>NUCLEOTIDE SEQUENCE [LARGE SCALE GENOMIC DNA]</scope>
    <source>
        <strain evidence="8">DSM 26</strain>
    </source>
</reference>
<proteinExistence type="inferred from homology"/>
<name>A0A0L0QLE9_VIRPA</name>
<evidence type="ECO:0000256" key="1">
    <source>
        <dbReference type="ARBA" id="ARBA00005854"/>
    </source>
</evidence>
<keyword evidence="2 4" id="KW-0560">Oxidoreductase</keyword>
<evidence type="ECO:0000256" key="3">
    <source>
        <dbReference type="ARBA" id="ARBA00023027"/>
    </source>
</evidence>
<organism evidence="7 8">
    <name type="scientific">Virgibacillus pantothenticus</name>
    <dbReference type="NCBI Taxonomy" id="1473"/>
    <lineage>
        <taxon>Bacteria</taxon>
        <taxon>Bacillati</taxon>
        <taxon>Bacillota</taxon>
        <taxon>Bacilli</taxon>
        <taxon>Bacillales</taxon>
        <taxon>Bacillaceae</taxon>
        <taxon>Virgibacillus</taxon>
    </lineage>
</organism>
<dbReference type="Proteomes" id="UP000036780">
    <property type="component" value="Unassembled WGS sequence"/>
</dbReference>
<dbReference type="CDD" id="cd05299">
    <property type="entry name" value="CtBP_dh"/>
    <property type="match status" value="1"/>
</dbReference>
<accession>A0A0L0QLE9</accession>
<gene>
    <name evidence="7" type="ORF">AFK71_12880</name>
</gene>
<dbReference type="Pfam" id="PF02826">
    <property type="entry name" value="2-Hacid_dh_C"/>
    <property type="match status" value="1"/>
</dbReference>
<dbReference type="EMBL" id="LGTO01000007">
    <property type="protein sequence ID" value="KNE19391.1"/>
    <property type="molecule type" value="Genomic_DNA"/>
</dbReference>
<dbReference type="GO" id="GO:0003714">
    <property type="term" value="F:transcription corepressor activity"/>
    <property type="evidence" value="ECO:0007669"/>
    <property type="project" value="InterPro"/>
</dbReference>
<dbReference type="InterPro" id="IPR006140">
    <property type="entry name" value="D-isomer_DH_NAD-bd"/>
</dbReference>
<dbReference type="AlphaFoldDB" id="A0A0L0QLE9"/>
<evidence type="ECO:0000256" key="2">
    <source>
        <dbReference type="ARBA" id="ARBA00023002"/>
    </source>
</evidence>
<dbReference type="SUPFAM" id="SSF51735">
    <property type="entry name" value="NAD(P)-binding Rossmann-fold domains"/>
    <property type="match status" value="1"/>
</dbReference>
<comment type="caution">
    <text evidence="7">The sequence shown here is derived from an EMBL/GenBank/DDBJ whole genome shotgun (WGS) entry which is preliminary data.</text>
</comment>
<dbReference type="SUPFAM" id="SSF52283">
    <property type="entry name" value="Formate/glycerate dehydrogenase catalytic domain-like"/>
    <property type="match status" value="1"/>
</dbReference>
<sequence>MKRFKVLISDYEFKSITIEKEVLHSAGAEIITAQCKTEDEVISAGKGVHAIINQYAPITRKVMESLPNLKVIARYGVGVNTIDLEAATKHGIYVTNVTDYCMEEVADHTFSLLLACARKIVQLNKAVKNDVWDYKVGMPIYRLKGRILGLVGFGSIPQNLAKKAISFGLKLVIYDPFISKSLADKYKAEVVSLNELMKISDFISVHTPLTNETKGLIGKEQFNHAKKEAFMINTSRGEVVDEEALIHALRKNQIGGAALDVVSQEPIRHNHPLLKMENVILTPHVAWYSEESQIELQRKTAENVVDVLKGSSPKYLVNKI</sequence>
<feature type="domain" description="D-isomer specific 2-hydroxyacid dehydrogenase catalytic" evidence="5">
    <location>
        <begin position="19"/>
        <end position="318"/>
    </location>
</feature>
<evidence type="ECO:0000313" key="7">
    <source>
        <dbReference type="EMBL" id="KNE19391.1"/>
    </source>
</evidence>
<evidence type="ECO:0000313" key="8">
    <source>
        <dbReference type="Proteomes" id="UP000036780"/>
    </source>
</evidence>
<dbReference type="InterPro" id="IPR006139">
    <property type="entry name" value="D-isomer_2_OHA_DH_cat_dom"/>
</dbReference>
<dbReference type="OrthoDB" id="9805416at2"/>
<dbReference type="PATRIC" id="fig|1473.5.peg.1159"/>
<dbReference type="GO" id="GO:0051287">
    <property type="term" value="F:NAD binding"/>
    <property type="evidence" value="ECO:0007669"/>
    <property type="project" value="InterPro"/>
</dbReference>
<comment type="similarity">
    <text evidence="1 4">Belongs to the D-isomer specific 2-hydroxyacid dehydrogenase family.</text>
</comment>
<dbReference type="Gene3D" id="3.40.50.720">
    <property type="entry name" value="NAD(P)-binding Rossmann-like Domain"/>
    <property type="match status" value="2"/>
</dbReference>
<dbReference type="Pfam" id="PF00389">
    <property type="entry name" value="2-Hacid_dh"/>
    <property type="match status" value="1"/>
</dbReference>
<dbReference type="InterPro" id="IPR050857">
    <property type="entry name" value="D-2-hydroxyacid_DH"/>
</dbReference>
<dbReference type="RefSeq" id="WP_050351923.1">
    <property type="nucleotide sequence ID" value="NZ_CP073011.1"/>
</dbReference>
<evidence type="ECO:0000256" key="4">
    <source>
        <dbReference type="RuleBase" id="RU003719"/>
    </source>
</evidence>
<dbReference type="PANTHER" id="PTHR42789">
    <property type="entry name" value="D-ISOMER SPECIFIC 2-HYDROXYACID DEHYDROGENASE FAMILY PROTEIN (AFU_ORTHOLOGUE AFUA_6G10090)"/>
    <property type="match status" value="1"/>
</dbReference>
<evidence type="ECO:0000259" key="6">
    <source>
        <dbReference type="Pfam" id="PF02826"/>
    </source>
</evidence>
<evidence type="ECO:0000259" key="5">
    <source>
        <dbReference type="Pfam" id="PF00389"/>
    </source>
</evidence>
<keyword evidence="3" id="KW-0520">NAD</keyword>
<dbReference type="InterPro" id="IPR043322">
    <property type="entry name" value="CtBP"/>
</dbReference>